<dbReference type="PROSITE" id="PS50030">
    <property type="entry name" value="UBA"/>
    <property type="match status" value="1"/>
</dbReference>
<comment type="caution">
    <text evidence="11">The sequence shown here is derived from an EMBL/GenBank/DDBJ whole genome shotgun (WGS) entry which is preliminary data.</text>
</comment>
<feature type="region of interest" description="Disordered" evidence="8">
    <location>
        <begin position="310"/>
        <end position="330"/>
    </location>
</feature>
<dbReference type="PANTHER" id="PTHR24006">
    <property type="entry name" value="UBIQUITIN CARBOXYL-TERMINAL HYDROLASE"/>
    <property type="match status" value="1"/>
</dbReference>
<keyword evidence="6" id="KW-0378">Hydrolase</keyword>
<comment type="catalytic activity">
    <reaction evidence="1">
        <text>Thiol-dependent hydrolysis of ester, thioester, amide, peptide and isopeptide bonds formed by the C-terminal Gly of ubiquitin (a 76-residue protein attached to proteins as an intracellular targeting signal).</text>
        <dbReference type="EC" id="3.4.19.12"/>
    </reaction>
</comment>
<feature type="compositionally biased region" description="Low complexity" evidence="8">
    <location>
        <begin position="504"/>
        <end position="519"/>
    </location>
</feature>
<keyword evidence="5" id="KW-0833">Ubl conjugation pathway</keyword>
<evidence type="ECO:0000256" key="1">
    <source>
        <dbReference type="ARBA" id="ARBA00000707"/>
    </source>
</evidence>
<dbReference type="OrthoDB" id="6287070at2759"/>
<evidence type="ECO:0000259" key="10">
    <source>
        <dbReference type="PROSITE" id="PS50235"/>
    </source>
</evidence>
<name>A0A9W4N4K3_9EURO</name>
<feature type="compositionally biased region" description="Polar residues" evidence="8">
    <location>
        <begin position="656"/>
        <end position="673"/>
    </location>
</feature>
<dbReference type="GO" id="GO:0004843">
    <property type="term" value="F:cysteine-type deubiquitinase activity"/>
    <property type="evidence" value="ECO:0007669"/>
    <property type="project" value="UniProtKB-EC"/>
</dbReference>
<feature type="compositionally biased region" description="Basic and acidic residues" evidence="8">
    <location>
        <begin position="704"/>
        <end position="715"/>
    </location>
</feature>
<dbReference type="CDD" id="cd02670">
    <property type="entry name" value="Peptidase_C19N"/>
    <property type="match status" value="1"/>
</dbReference>
<dbReference type="InterPro" id="IPR050164">
    <property type="entry name" value="Peptidase_C19"/>
</dbReference>
<accession>A0A9W4N4K3</accession>
<evidence type="ECO:0000256" key="8">
    <source>
        <dbReference type="SAM" id="MobiDB-lite"/>
    </source>
</evidence>
<feature type="domain" description="UBA" evidence="9">
    <location>
        <begin position="53"/>
        <end position="99"/>
    </location>
</feature>
<dbReference type="PROSITE" id="PS50235">
    <property type="entry name" value="USP_3"/>
    <property type="match status" value="1"/>
</dbReference>
<dbReference type="GO" id="GO:0005829">
    <property type="term" value="C:cytosol"/>
    <property type="evidence" value="ECO:0007669"/>
    <property type="project" value="TreeGrafter"/>
</dbReference>
<feature type="compositionally biased region" description="Acidic residues" evidence="8">
    <location>
        <begin position="717"/>
        <end position="735"/>
    </location>
</feature>
<dbReference type="Proteomes" id="UP001152646">
    <property type="component" value="Unassembled WGS sequence"/>
</dbReference>
<dbReference type="InterPro" id="IPR038765">
    <property type="entry name" value="Papain-like_cys_pep_sf"/>
</dbReference>
<feature type="region of interest" description="Disordered" evidence="8">
    <location>
        <begin position="503"/>
        <end position="523"/>
    </location>
</feature>
<keyword evidence="7" id="KW-0788">Thiol protease</keyword>
<feature type="compositionally biased region" description="Polar residues" evidence="8">
    <location>
        <begin position="688"/>
        <end position="701"/>
    </location>
</feature>
<evidence type="ECO:0000256" key="7">
    <source>
        <dbReference type="ARBA" id="ARBA00022807"/>
    </source>
</evidence>
<sequence>MSGIHRFLTRRDRHHKLNKQSKEEVSTPASHILSRPLFQGFFKSEPISEENNDHDKKVKSLVQRIKQLGITALEEEHISYALKTTQGDTEKAFSLLLLLEDSIEGIIRTYTPNTKLLGAENRSGVTCYLDALLFAMFARLDCFEAILYKSFTDEPRRKLAILLRLWVNLLRSGKLITTDMTRHLQDALAECGWEDAAKLRQQDASEAFTFITEKLELPLLTLKMDIYHTGKEDESDDHKFINERLLEVAIPPEPTDGSSLTLEDCLEAYFNNRIEVKRHLERRNTAASIRSMDSMSKGSTSHIEAVEIETTPTLSPTETNASPVEGASPWSSFTEFSESLKASRSAGRRASIVRERFFPDSGSSDDTNNGDLDAEKETNPDNQTQRGAYKKEVMMPAWQFFSLIPWYTDNTPTNDAQVAAHFSAKRPILGMCLKRYSFLPDGKAIRLNTHIDIPTEIGLPHFIQDDNLNADAPIYGNFKLSLQALVCHRGNSVDSGHYIAIVRGTSPNPTGSPTSTESSEASKHWMRFDDLAAERVTLVDIEQALKTESPYLLFYQILPITEDPSMVNLQNAPSSRASDGSTLGDQMDFPPEDAASDRPSVEVTGPSDTGSQIFSNPARRSSVAFSESSNQGASLQPRSIPSSSPRLAPMEEENTKGTSYSRRGSRSAKSNPGSRAGSHAGSRAGSRAGSQTGENRLSATLSRFAERLSRDKIATEEFPEEEDTNEFTLELEDAVDEMKLGPAAHENKERRGRGRTREKSKGKSKEKSKEKTKKLDRECTVM</sequence>
<proteinExistence type="inferred from homology"/>
<evidence type="ECO:0000256" key="4">
    <source>
        <dbReference type="ARBA" id="ARBA00022670"/>
    </source>
</evidence>
<organism evidence="11 12">
    <name type="scientific">Penicillium salamii</name>
    <dbReference type="NCBI Taxonomy" id="1612424"/>
    <lineage>
        <taxon>Eukaryota</taxon>
        <taxon>Fungi</taxon>
        <taxon>Dikarya</taxon>
        <taxon>Ascomycota</taxon>
        <taxon>Pezizomycotina</taxon>
        <taxon>Eurotiomycetes</taxon>
        <taxon>Eurotiomycetidae</taxon>
        <taxon>Eurotiales</taxon>
        <taxon>Aspergillaceae</taxon>
        <taxon>Penicillium</taxon>
    </lineage>
</organism>
<dbReference type="EMBL" id="CAJVPA010000033">
    <property type="protein sequence ID" value="CAG8252716.1"/>
    <property type="molecule type" value="Genomic_DNA"/>
</dbReference>
<dbReference type="InterPro" id="IPR028889">
    <property type="entry name" value="USP"/>
</dbReference>
<dbReference type="GO" id="GO:0016579">
    <property type="term" value="P:protein deubiquitination"/>
    <property type="evidence" value="ECO:0007669"/>
    <property type="project" value="InterPro"/>
</dbReference>
<evidence type="ECO:0000256" key="2">
    <source>
        <dbReference type="ARBA" id="ARBA00009085"/>
    </source>
</evidence>
<gene>
    <name evidence="11" type="ORF">PSALAMII_LOCUS805</name>
</gene>
<protein>
    <recommendedName>
        <fullName evidence="3">ubiquitinyl hydrolase 1</fullName>
        <ecNumber evidence="3">3.4.19.12</ecNumber>
    </recommendedName>
</protein>
<reference evidence="11" key="1">
    <citation type="submission" date="2021-07" db="EMBL/GenBank/DDBJ databases">
        <authorList>
            <person name="Branca A.L. A."/>
        </authorList>
    </citation>
    <scope>NUCLEOTIDE SEQUENCE</scope>
</reference>
<dbReference type="Pfam" id="PF00443">
    <property type="entry name" value="UCH"/>
    <property type="match status" value="1"/>
</dbReference>
<feature type="compositionally biased region" description="Polar residues" evidence="8">
    <location>
        <begin position="569"/>
        <end position="584"/>
    </location>
</feature>
<feature type="compositionally biased region" description="Low complexity" evidence="8">
    <location>
        <begin position="360"/>
        <end position="371"/>
    </location>
</feature>
<dbReference type="GO" id="GO:0005634">
    <property type="term" value="C:nucleus"/>
    <property type="evidence" value="ECO:0007669"/>
    <property type="project" value="UniProtKB-SubCell"/>
</dbReference>
<evidence type="ECO:0000313" key="12">
    <source>
        <dbReference type="Proteomes" id="UP001152646"/>
    </source>
</evidence>
<evidence type="ECO:0000256" key="3">
    <source>
        <dbReference type="ARBA" id="ARBA00012759"/>
    </source>
</evidence>
<feature type="region of interest" description="Disordered" evidence="8">
    <location>
        <begin position="354"/>
        <end position="389"/>
    </location>
</feature>
<dbReference type="AlphaFoldDB" id="A0A9W4N4K3"/>
<feature type="domain" description="USP" evidence="10">
    <location>
        <begin position="117"/>
        <end position="558"/>
    </location>
</feature>
<dbReference type="SUPFAM" id="SSF54001">
    <property type="entry name" value="Cysteine proteinases"/>
    <property type="match status" value="1"/>
</dbReference>
<evidence type="ECO:0000313" key="11">
    <source>
        <dbReference type="EMBL" id="CAG8252716.1"/>
    </source>
</evidence>
<dbReference type="GO" id="GO:0006508">
    <property type="term" value="P:proteolysis"/>
    <property type="evidence" value="ECO:0007669"/>
    <property type="project" value="UniProtKB-KW"/>
</dbReference>
<evidence type="ECO:0000259" key="9">
    <source>
        <dbReference type="PROSITE" id="PS50030"/>
    </source>
</evidence>
<evidence type="ECO:0000256" key="6">
    <source>
        <dbReference type="ARBA" id="ARBA00022801"/>
    </source>
</evidence>
<dbReference type="InterPro" id="IPR015940">
    <property type="entry name" value="UBA"/>
</dbReference>
<feature type="compositionally biased region" description="Polar residues" evidence="8">
    <location>
        <begin position="310"/>
        <end position="322"/>
    </location>
</feature>
<dbReference type="InterPro" id="IPR001394">
    <property type="entry name" value="Peptidase_C19_UCH"/>
</dbReference>
<comment type="similarity">
    <text evidence="2">Belongs to the peptidase C19 family.</text>
</comment>
<dbReference type="Gene3D" id="3.90.70.10">
    <property type="entry name" value="Cysteine proteinases"/>
    <property type="match status" value="2"/>
</dbReference>
<dbReference type="EC" id="3.4.19.12" evidence="3"/>
<feature type="compositionally biased region" description="Basic and acidic residues" evidence="8">
    <location>
        <begin position="745"/>
        <end position="782"/>
    </location>
</feature>
<keyword evidence="4" id="KW-0645">Protease</keyword>
<evidence type="ECO:0000256" key="5">
    <source>
        <dbReference type="ARBA" id="ARBA00022786"/>
    </source>
</evidence>
<dbReference type="PANTHER" id="PTHR24006:SF722">
    <property type="entry name" value="UBIQUITIN CARBOXYL-TERMINAL HYDROLASE 48"/>
    <property type="match status" value="1"/>
</dbReference>
<feature type="compositionally biased region" description="Polar residues" evidence="8">
    <location>
        <begin position="606"/>
        <end position="645"/>
    </location>
</feature>
<feature type="region of interest" description="Disordered" evidence="8">
    <location>
        <begin position="569"/>
        <end position="782"/>
    </location>
</feature>